<sequence>MSRKVPSLVTLPDRGAPMPWDVLDCSWTLPDEPRHKPAAVTPGERTPRPSPTRATTAIQPRALAPDLCLASAALLALPEGSPALAAPNHKYNYNAANAAQHALWPLPNLPPAAEKENTEPTHRGRSRTKRRLYPATAPTLRPQQRRVVAATFAAADSPGSSPSPLPVCTTRAGPRAGRPTDPKPLVDDDDLSPLGLAMAAIDSPADAPVRTLRRVAGGRLPMAARRSRMPASVLSPLADDDLYDADEEEDWVHLLPEASSSRRNDQGLRR</sequence>
<evidence type="ECO:0000313" key="2">
    <source>
        <dbReference type="EMBL" id="EJD41384.1"/>
    </source>
</evidence>
<accession>J0DDB9</accession>
<gene>
    <name evidence="2" type="ORF">AURDEDRAFT_169544</name>
</gene>
<dbReference type="EMBL" id="JH687793">
    <property type="protein sequence ID" value="EJD41384.1"/>
    <property type="molecule type" value="Genomic_DNA"/>
</dbReference>
<evidence type="ECO:0000256" key="1">
    <source>
        <dbReference type="SAM" id="MobiDB-lite"/>
    </source>
</evidence>
<name>J0DDB9_AURST</name>
<reference evidence="3" key="1">
    <citation type="journal article" date="2012" name="Science">
        <title>The Paleozoic origin of enzymatic lignin decomposition reconstructed from 31 fungal genomes.</title>
        <authorList>
            <person name="Floudas D."/>
            <person name="Binder M."/>
            <person name="Riley R."/>
            <person name="Barry K."/>
            <person name="Blanchette R.A."/>
            <person name="Henrissat B."/>
            <person name="Martinez A.T."/>
            <person name="Otillar R."/>
            <person name="Spatafora J.W."/>
            <person name="Yadav J.S."/>
            <person name="Aerts A."/>
            <person name="Benoit I."/>
            <person name="Boyd A."/>
            <person name="Carlson A."/>
            <person name="Copeland A."/>
            <person name="Coutinho P.M."/>
            <person name="de Vries R.P."/>
            <person name="Ferreira P."/>
            <person name="Findley K."/>
            <person name="Foster B."/>
            <person name="Gaskell J."/>
            <person name="Glotzer D."/>
            <person name="Gorecki P."/>
            <person name="Heitman J."/>
            <person name="Hesse C."/>
            <person name="Hori C."/>
            <person name="Igarashi K."/>
            <person name="Jurgens J.A."/>
            <person name="Kallen N."/>
            <person name="Kersten P."/>
            <person name="Kohler A."/>
            <person name="Kuees U."/>
            <person name="Kumar T.K.A."/>
            <person name="Kuo A."/>
            <person name="LaButti K."/>
            <person name="Larrondo L.F."/>
            <person name="Lindquist E."/>
            <person name="Ling A."/>
            <person name="Lombard V."/>
            <person name="Lucas S."/>
            <person name="Lundell T."/>
            <person name="Martin R."/>
            <person name="McLaughlin D.J."/>
            <person name="Morgenstern I."/>
            <person name="Morin E."/>
            <person name="Murat C."/>
            <person name="Nagy L.G."/>
            <person name="Nolan M."/>
            <person name="Ohm R.A."/>
            <person name="Patyshakuliyeva A."/>
            <person name="Rokas A."/>
            <person name="Ruiz-Duenas F.J."/>
            <person name="Sabat G."/>
            <person name="Salamov A."/>
            <person name="Samejima M."/>
            <person name="Schmutz J."/>
            <person name="Slot J.C."/>
            <person name="St John F."/>
            <person name="Stenlid J."/>
            <person name="Sun H."/>
            <person name="Sun S."/>
            <person name="Syed K."/>
            <person name="Tsang A."/>
            <person name="Wiebenga A."/>
            <person name="Young D."/>
            <person name="Pisabarro A."/>
            <person name="Eastwood D.C."/>
            <person name="Martin F."/>
            <person name="Cullen D."/>
            <person name="Grigoriev I.V."/>
            <person name="Hibbett D.S."/>
        </authorList>
    </citation>
    <scope>NUCLEOTIDE SEQUENCE [LARGE SCALE GENOMIC DNA]</scope>
    <source>
        <strain evidence="3">TFB10046</strain>
    </source>
</reference>
<evidence type="ECO:0000313" key="3">
    <source>
        <dbReference type="Proteomes" id="UP000006514"/>
    </source>
</evidence>
<feature type="region of interest" description="Disordered" evidence="1">
    <location>
        <begin position="110"/>
        <end position="130"/>
    </location>
</feature>
<feature type="region of interest" description="Disordered" evidence="1">
    <location>
        <begin position="31"/>
        <end position="57"/>
    </location>
</feature>
<feature type="region of interest" description="Disordered" evidence="1">
    <location>
        <begin position="153"/>
        <end position="186"/>
    </location>
</feature>
<proteinExistence type="predicted"/>
<keyword evidence="3" id="KW-1185">Reference proteome</keyword>
<dbReference type="InParanoid" id="J0DDB9"/>
<feature type="compositionally biased region" description="Basic and acidic residues" evidence="1">
    <location>
        <begin position="113"/>
        <end position="122"/>
    </location>
</feature>
<dbReference type="AlphaFoldDB" id="J0DDB9"/>
<organism evidence="2 3">
    <name type="scientific">Auricularia subglabra (strain TFB-10046 / SS5)</name>
    <name type="common">White-rot fungus</name>
    <name type="synonym">Auricularia delicata (strain TFB10046)</name>
    <dbReference type="NCBI Taxonomy" id="717982"/>
    <lineage>
        <taxon>Eukaryota</taxon>
        <taxon>Fungi</taxon>
        <taxon>Dikarya</taxon>
        <taxon>Basidiomycota</taxon>
        <taxon>Agaricomycotina</taxon>
        <taxon>Agaricomycetes</taxon>
        <taxon>Auriculariales</taxon>
        <taxon>Auriculariaceae</taxon>
        <taxon>Auricularia</taxon>
    </lineage>
</organism>
<dbReference type="KEGG" id="adl:AURDEDRAFT_169544"/>
<dbReference type="Proteomes" id="UP000006514">
    <property type="component" value="Unassembled WGS sequence"/>
</dbReference>
<protein>
    <submittedName>
        <fullName evidence="2">Uncharacterized protein</fullName>
    </submittedName>
</protein>